<evidence type="ECO:0000256" key="3">
    <source>
        <dbReference type="ARBA" id="ARBA00022475"/>
    </source>
</evidence>
<evidence type="ECO:0000256" key="1">
    <source>
        <dbReference type="ARBA" id="ARBA00004651"/>
    </source>
</evidence>
<dbReference type="GO" id="GO:0015199">
    <property type="term" value="F:amino-acid betaine transmembrane transporter activity"/>
    <property type="evidence" value="ECO:0007669"/>
    <property type="project" value="TreeGrafter"/>
</dbReference>
<keyword evidence="11" id="KW-1185">Reference proteome</keyword>
<comment type="similarity">
    <text evidence="7 8">Belongs to the drug/metabolite transporter (DMT) superfamily. Small multidrug resistance (SMR) (TC 2.A.7.1) family.</text>
</comment>
<dbReference type="InterPro" id="IPR045324">
    <property type="entry name" value="Small_multidrug_res"/>
</dbReference>
<dbReference type="InterPro" id="IPR037185">
    <property type="entry name" value="EmrE-like"/>
</dbReference>
<proteinExistence type="inferred from homology"/>
<evidence type="ECO:0000256" key="7">
    <source>
        <dbReference type="ARBA" id="ARBA00038032"/>
    </source>
</evidence>
<dbReference type="SUPFAM" id="SSF103481">
    <property type="entry name" value="Multidrug resistance efflux transporter EmrE"/>
    <property type="match status" value="1"/>
</dbReference>
<dbReference type="Proteomes" id="UP000077628">
    <property type="component" value="Unassembled WGS sequence"/>
</dbReference>
<dbReference type="Pfam" id="PF00893">
    <property type="entry name" value="Multi_Drug_Res"/>
    <property type="match status" value="1"/>
</dbReference>
<evidence type="ECO:0000256" key="6">
    <source>
        <dbReference type="ARBA" id="ARBA00023136"/>
    </source>
</evidence>
<evidence type="ECO:0000313" key="11">
    <source>
        <dbReference type="Proteomes" id="UP000077628"/>
    </source>
</evidence>
<dbReference type="FunFam" id="1.10.3730.20:FF:000001">
    <property type="entry name" value="Quaternary ammonium compound resistance transporter SugE"/>
    <property type="match status" value="1"/>
</dbReference>
<comment type="subcellular location">
    <subcellularLocation>
        <location evidence="1 8">Cell membrane</location>
        <topology evidence="1 8">Multi-pass membrane protein</topology>
    </subcellularLocation>
</comment>
<dbReference type="STRING" id="702114.A1355_02580"/>
<feature type="transmembrane region" description="Helical" evidence="9">
    <location>
        <begin position="33"/>
        <end position="51"/>
    </location>
</feature>
<dbReference type="EMBL" id="LUUK01000100">
    <property type="protein sequence ID" value="OAI21382.1"/>
    <property type="molecule type" value="Genomic_DNA"/>
</dbReference>
<comment type="caution">
    <text evidence="10">The sequence shown here is derived from an EMBL/GenBank/DDBJ whole genome shotgun (WGS) entry which is preliminary data.</text>
</comment>
<keyword evidence="2" id="KW-0813">Transport</keyword>
<evidence type="ECO:0000256" key="9">
    <source>
        <dbReference type="SAM" id="Phobius"/>
    </source>
</evidence>
<dbReference type="GO" id="GO:0015220">
    <property type="term" value="F:choline transmembrane transporter activity"/>
    <property type="evidence" value="ECO:0007669"/>
    <property type="project" value="TreeGrafter"/>
</dbReference>
<organism evidence="10 11">
    <name type="scientific">Methylomonas koyamae</name>
    <dbReference type="NCBI Taxonomy" id="702114"/>
    <lineage>
        <taxon>Bacteria</taxon>
        <taxon>Pseudomonadati</taxon>
        <taxon>Pseudomonadota</taxon>
        <taxon>Gammaproteobacteria</taxon>
        <taxon>Methylococcales</taxon>
        <taxon>Methylococcaceae</taxon>
        <taxon>Methylomonas</taxon>
    </lineage>
</organism>
<dbReference type="GO" id="GO:0005886">
    <property type="term" value="C:plasma membrane"/>
    <property type="evidence" value="ECO:0007669"/>
    <property type="project" value="UniProtKB-SubCell"/>
</dbReference>
<evidence type="ECO:0000256" key="8">
    <source>
        <dbReference type="RuleBase" id="RU003942"/>
    </source>
</evidence>
<feature type="transmembrane region" description="Helical" evidence="9">
    <location>
        <begin position="58"/>
        <end position="79"/>
    </location>
</feature>
<evidence type="ECO:0000256" key="4">
    <source>
        <dbReference type="ARBA" id="ARBA00022692"/>
    </source>
</evidence>
<dbReference type="PANTHER" id="PTHR30561">
    <property type="entry name" value="SMR FAMILY PROTON-DEPENDENT DRUG EFFLUX TRANSPORTER SUGE"/>
    <property type="match status" value="1"/>
</dbReference>
<dbReference type="GO" id="GO:0031460">
    <property type="term" value="P:glycine betaine transport"/>
    <property type="evidence" value="ECO:0007669"/>
    <property type="project" value="TreeGrafter"/>
</dbReference>
<name>A0A177NUB0_9GAMM</name>
<keyword evidence="6 9" id="KW-0472">Membrane</keyword>
<dbReference type="PANTHER" id="PTHR30561:SF1">
    <property type="entry name" value="MULTIDRUG TRANSPORTER EMRE"/>
    <property type="match status" value="1"/>
</dbReference>
<keyword evidence="5 9" id="KW-1133">Transmembrane helix</keyword>
<keyword evidence="4 8" id="KW-0812">Transmembrane</keyword>
<evidence type="ECO:0000313" key="10">
    <source>
        <dbReference type="EMBL" id="OAI21382.1"/>
    </source>
</evidence>
<dbReference type="Gene3D" id="1.10.3730.20">
    <property type="match status" value="1"/>
</dbReference>
<gene>
    <name evidence="10" type="ORF">A1355_02580</name>
</gene>
<dbReference type="OrthoDB" id="9808638at2"/>
<evidence type="ECO:0000256" key="5">
    <source>
        <dbReference type="ARBA" id="ARBA00022989"/>
    </source>
</evidence>
<feature type="transmembrane region" description="Helical" evidence="9">
    <location>
        <begin position="85"/>
        <end position="104"/>
    </location>
</feature>
<protein>
    <submittedName>
        <fullName evidence="10">Multidrug transporter</fullName>
    </submittedName>
</protein>
<evidence type="ECO:0000256" key="2">
    <source>
        <dbReference type="ARBA" id="ARBA00022448"/>
    </source>
</evidence>
<reference evidence="11" key="1">
    <citation type="submission" date="2016-03" db="EMBL/GenBank/DDBJ databases">
        <authorList>
            <person name="Heylen K."/>
            <person name="De Vos P."/>
            <person name="Vekeman B."/>
        </authorList>
    </citation>
    <scope>NUCLEOTIDE SEQUENCE [LARGE SCALE GENOMIC DNA]</scope>
    <source>
        <strain evidence="11">R-45383</strain>
    </source>
</reference>
<dbReference type="GO" id="GO:1990961">
    <property type="term" value="P:xenobiotic detoxification by transmembrane export across the plasma membrane"/>
    <property type="evidence" value="ECO:0007669"/>
    <property type="project" value="UniProtKB-ARBA"/>
</dbReference>
<sequence>MTHWLYLAVSILTEVAASSLLKYSDGFSKPWPSLAIAIGYGLSFYCFSVALRTIPISIGYAVWAGLGIVGIGLIDVALFGQKLDGPALTGIGLVVAGVVTLSLFSNSVGH</sequence>
<dbReference type="InterPro" id="IPR000390">
    <property type="entry name" value="Small_drug/metabolite_transptr"/>
</dbReference>
<dbReference type="AlphaFoldDB" id="A0A177NUB0"/>
<dbReference type="GO" id="GO:0015297">
    <property type="term" value="F:antiporter activity"/>
    <property type="evidence" value="ECO:0007669"/>
    <property type="project" value="TreeGrafter"/>
</dbReference>
<dbReference type="RefSeq" id="WP_064026926.1">
    <property type="nucleotide sequence ID" value="NZ_LUUK01000100.1"/>
</dbReference>
<accession>A0A177NUB0</accession>
<keyword evidence="3" id="KW-1003">Cell membrane</keyword>